<proteinExistence type="predicted"/>
<dbReference type="EMBL" id="JAWQEG010000033">
    <property type="protein sequence ID" value="KAK3895698.1"/>
    <property type="molecule type" value="Genomic_DNA"/>
</dbReference>
<evidence type="ECO:0000313" key="1">
    <source>
        <dbReference type="EMBL" id="KAK3895698.1"/>
    </source>
</evidence>
<dbReference type="AlphaFoldDB" id="A0AAE1GS11"/>
<organism evidence="1 2">
    <name type="scientific">Petrolisthes cinctipes</name>
    <name type="common">Flat porcelain crab</name>
    <dbReference type="NCBI Taxonomy" id="88211"/>
    <lineage>
        <taxon>Eukaryota</taxon>
        <taxon>Metazoa</taxon>
        <taxon>Ecdysozoa</taxon>
        <taxon>Arthropoda</taxon>
        <taxon>Crustacea</taxon>
        <taxon>Multicrustacea</taxon>
        <taxon>Malacostraca</taxon>
        <taxon>Eumalacostraca</taxon>
        <taxon>Eucarida</taxon>
        <taxon>Decapoda</taxon>
        <taxon>Pleocyemata</taxon>
        <taxon>Anomura</taxon>
        <taxon>Galatheoidea</taxon>
        <taxon>Porcellanidae</taxon>
        <taxon>Petrolisthes</taxon>
    </lineage>
</organism>
<accession>A0AAE1GS11</accession>
<sequence length="113" mass="13365">MLLDEGNKLYLTFACPIIQATNPDPTKLFQELEELRDFLVQKVYRDFRQRRLPWLLSYVKLGAKFEYGLKASNLSAERKTAIQQRCQAFIHEAINQIDKRIYYENELCQISCT</sequence>
<evidence type="ECO:0000313" key="2">
    <source>
        <dbReference type="Proteomes" id="UP001286313"/>
    </source>
</evidence>
<dbReference type="Proteomes" id="UP001286313">
    <property type="component" value="Unassembled WGS sequence"/>
</dbReference>
<keyword evidence="2" id="KW-1185">Reference proteome</keyword>
<gene>
    <name evidence="1" type="ORF">Pcinc_000621</name>
</gene>
<comment type="caution">
    <text evidence="1">The sequence shown here is derived from an EMBL/GenBank/DDBJ whole genome shotgun (WGS) entry which is preliminary data.</text>
</comment>
<reference evidence="1" key="1">
    <citation type="submission" date="2023-10" db="EMBL/GenBank/DDBJ databases">
        <title>Genome assemblies of two species of porcelain crab, Petrolisthes cinctipes and Petrolisthes manimaculis (Anomura: Porcellanidae).</title>
        <authorList>
            <person name="Angst P."/>
        </authorList>
    </citation>
    <scope>NUCLEOTIDE SEQUENCE</scope>
    <source>
        <strain evidence="1">PB745_01</strain>
        <tissue evidence="1">Gill</tissue>
    </source>
</reference>
<name>A0AAE1GS11_PETCI</name>
<protein>
    <submittedName>
        <fullName evidence="1">Uncharacterized protein</fullName>
    </submittedName>
</protein>